<dbReference type="Proteomes" id="UP000322545">
    <property type="component" value="Unassembled WGS sequence"/>
</dbReference>
<proteinExistence type="predicted"/>
<reference evidence="1 2" key="1">
    <citation type="submission" date="2016-11" db="EMBL/GenBank/DDBJ databases">
        <authorList>
            <person name="Varghese N."/>
            <person name="Submissions S."/>
        </authorList>
    </citation>
    <scope>NUCLEOTIDE SEQUENCE [LARGE SCALE GENOMIC DNA]</scope>
    <source>
        <strain evidence="1 2">DSM 28249</strain>
    </source>
</reference>
<keyword evidence="2" id="KW-1185">Reference proteome</keyword>
<sequence>MKNELLSVEDAAARIVSGAVMTIAGDQALLAQLPKGQWIGGTSVYFVTETGGAVIRDRLYCTTLPEATKADIRVLEASDLPRIAEGYAPGGMSFILIPAFSAAHSVFAVDGPNYAGFFNQPLVGWISGVHLDDIGRVAPKVFDGTTGAAHDNAAVLMHLTLEAGLIPQVDIVNIFERNDADAPCFRFTQSGFEAQTALIDGVETPLAAYLQEHGIDTRLPLIANYGGALINVSVQSVDAQSGKVAFYAPVMQNVDYRFAKPLADYAQAFAKQLGAGGDTQYSCNCILNYLYGDLEGKSTGGFTGPVTFGEIAYMLLNQTLVRLELQPA</sequence>
<name>A0A1M7FSB2_9RHOB</name>
<gene>
    <name evidence="1" type="ORF">SAMN05443432_104306</name>
</gene>
<evidence type="ECO:0000313" key="2">
    <source>
        <dbReference type="Proteomes" id="UP000322545"/>
    </source>
</evidence>
<dbReference type="RefSeq" id="WP_149779473.1">
    <property type="nucleotide sequence ID" value="NZ_FRCB01000004.1"/>
</dbReference>
<dbReference type="Pfam" id="PF22396">
    <property type="entry name" value="DUF6976"/>
    <property type="match status" value="1"/>
</dbReference>
<organism evidence="1 2">
    <name type="scientific">Roseovarius litoreus</name>
    <dbReference type="NCBI Taxonomy" id="1155722"/>
    <lineage>
        <taxon>Bacteria</taxon>
        <taxon>Pseudomonadati</taxon>
        <taxon>Pseudomonadota</taxon>
        <taxon>Alphaproteobacteria</taxon>
        <taxon>Rhodobacterales</taxon>
        <taxon>Roseobacteraceae</taxon>
        <taxon>Roseovarius</taxon>
    </lineage>
</organism>
<accession>A0A1M7FSB2</accession>
<protein>
    <submittedName>
        <fullName evidence="1">Uncharacterized protein</fullName>
    </submittedName>
</protein>
<dbReference type="AlphaFoldDB" id="A0A1M7FSB2"/>
<evidence type="ECO:0000313" key="1">
    <source>
        <dbReference type="EMBL" id="SHM06815.1"/>
    </source>
</evidence>
<dbReference type="InterPro" id="IPR054249">
    <property type="entry name" value="DUF6976"/>
</dbReference>
<dbReference type="EMBL" id="FRCB01000004">
    <property type="protein sequence ID" value="SHM06815.1"/>
    <property type="molecule type" value="Genomic_DNA"/>
</dbReference>